<dbReference type="SMART" id="SM00906">
    <property type="entry name" value="Fungal_trans"/>
    <property type="match status" value="1"/>
</dbReference>
<keyword evidence="2" id="KW-0805">Transcription regulation</keyword>
<dbReference type="GO" id="GO:0006351">
    <property type="term" value="P:DNA-templated transcription"/>
    <property type="evidence" value="ECO:0007669"/>
    <property type="project" value="InterPro"/>
</dbReference>
<dbReference type="PANTHER" id="PTHR31845">
    <property type="entry name" value="FINGER DOMAIN PROTEIN, PUTATIVE-RELATED"/>
    <property type="match status" value="1"/>
</dbReference>
<dbReference type="PANTHER" id="PTHR31845:SF17">
    <property type="entry name" value="ZN(II)2CYS6 TRANSCRIPTION FACTOR (EUROFUNG)"/>
    <property type="match status" value="1"/>
</dbReference>
<dbReference type="CDD" id="cd12148">
    <property type="entry name" value="fungal_TF_MHR"/>
    <property type="match status" value="1"/>
</dbReference>
<feature type="domain" description="Xylanolytic transcriptional activator regulatory" evidence="7">
    <location>
        <begin position="282"/>
        <end position="358"/>
    </location>
</feature>
<dbReference type="InterPro" id="IPR007219">
    <property type="entry name" value="XnlR_reg_dom"/>
</dbReference>
<dbReference type="AlphaFoldDB" id="A0AAD9CXL1"/>
<keyword evidence="3" id="KW-0238">DNA-binding</keyword>
<keyword evidence="9" id="KW-1185">Reference proteome</keyword>
<feature type="region of interest" description="Disordered" evidence="6">
    <location>
        <begin position="611"/>
        <end position="645"/>
    </location>
</feature>
<evidence type="ECO:0000313" key="9">
    <source>
        <dbReference type="Proteomes" id="UP001182556"/>
    </source>
</evidence>
<evidence type="ECO:0000256" key="2">
    <source>
        <dbReference type="ARBA" id="ARBA00023015"/>
    </source>
</evidence>
<dbReference type="GO" id="GO:0008270">
    <property type="term" value="F:zinc ion binding"/>
    <property type="evidence" value="ECO:0007669"/>
    <property type="project" value="InterPro"/>
</dbReference>
<dbReference type="EMBL" id="JAODAN010000008">
    <property type="protein sequence ID" value="KAK1922508.1"/>
    <property type="molecule type" value="Genomic_DNA"/>
</dbReference>
<gene>
    <name evidence="8" type="ORF">DB88DRAFT_357426</name>
</gene>
<evidence type="ECO:0000256" key="5">
    <source>
        <dbReference type="ARBA" id="ARBA00023242"/>
    </source>
</evidence>
<comment type="caution">
    <text evidence="8">The sequence shown here is derived from an EMBL/GenBank/DDBJ whole genome shotgun (WGS) entry which is preliminary data.</text>
</comment>
<dbReference type="Proteomes" id="UP001182556">
    <property type="component" value="Unassembled WGS sequence"/>
</dbReference>
<keyword evidence="5" id="KW-0539">Nucleus</keyword>
<keyword evidence="4" id="KW-0804">Transcription</keyword>
<evidence type="ECO:0000256" key="4">
    <source>
        <dbReference type="ARBA" id="ARBA00023163"/>
    </source>
</evidence>
<protein>
    <recommendedName>
        <fullName evidence="7">Xylanolytic transcriptional activator regulatory domain-containing protein</fullName>
    </recommendedName>
</protein>
<reference evidence="8" key="1">
    <citation type="submission" date="2023-02" db="EMBL/GenBank/DDBJ databases">
        <title>Identification and recombinant expression of a fungal hydrolase from Papiliotrema laurentii that hydrolyzes apple cutin and clears colloidal polyester polyurethane.</title>
        <authorList>
            <consortium name="DOE Joint Genome Institute"/>
            <person name="Roman V.A."/>
            <person name="Bojanowski C."/>
            <person name="Crable B.R."/>
            <person name="Wagner D.N."/>
            <person name="Hung C.S."/>
            <person name="Nadeau L.J."/>
            <person name="Schratz L."/>
            <person name="Haridas S."/>
            <person name="Pangilinan J."/>
            <person name="Lipzen A."/>
            <person name="Na H."/>
            <person name="Yan M."/>
            <person name="Ng V."/>
            <person name="Grigoriev I.V."/>
            <person name="Spatafora J.W."/>
            <person name="Barlow D."/>
            <person name="Biffinger J."/>
            <person name="Kelley-Loughnane N."/>
            <person name="Varaljay V.A."/>
            <person name="Crookes-Goodson W.J."/>
        </authorList>
    </citation>
    <scope>NUCLEOTIDE SEQUENCE</scope>
    <source>
        <strain evidence="8">5307AH</strain>
    </source>
</reference>
<dbReference type="GO" id="GO:0005634">
    <property type="term" value="C:nucleus"/>
    <property type="evidence" value="ECO:0007669"/>
    <property type="project" value="UniProtKB-SubCell"/>
</dbReference>
<evidence type="ECO:0000313" key="8">
    <source>
        <dbReference type="EMBL" id="KAK1922508.1"/>
    </source>
</evidence>
<sequence>MFGSKNKSKGLEKSIAHVQKALESIDESSAESSGKSQRRKRRRGSAVTVDYDLSDAAKSDWPTASQQPLEDPILRDLPLESARVSPEPLQGAQESVNPMALIQNFGIRPVPDGGISTDGSVPETSFSSGENLPGWTREDLRKAAERRRAFFRYSKGARKRDIGPSLEPLVPEEAMIGTFLLDRFFTLLQPQIGFLDPALHDIPYLRSKSAFLHTAILSSAANALCANGNDELQPLRYRLQTHVERLLLTVISCNAKSPEIVQALLVLSLWPQCPERNVDDRSGSLIALAINMALELGLDRPIRHPGAIEAQIRRDRDLTRTWLTCFIQDRSMAAFQGRAPSITMEFDMEYMQEWVRSPLRTPGDAMLVGFLELRAIERDVRTRLATASQAYMREGIRSGGKLLLERWVSNWCSPECRAKAPLTESIMRFLAMHVHLLFYTSYSDLYGDYSIRDSLIEVARESVEHVIYDIGPQARFLCRTVCAMASWAAVLLLEKAKDESVGLVRKMAIALAPRGNAGDSYGYPYFYGSFLLDLTLSAPDSTSSVPSTSAPLVEPSPDTILASLDLLGQSMDYGPVLEPPLNATNGDSMPLHDLWTNLLTSSVLGTNEASEPTAVSYARPPTGTGPVSDSTGAIRPPPVSGETQSDISRMFDFPIWEDPFAQPAADRNQNLATNPSMDWFFGTSILSDMYDTG</sequence>
<evidence type="ECO:0000256" key="3">
    <source>
        <dbReference type="ARBA" id="ARBA00023125"/>
    </source>
</evidence>
<proteinExistence type="predicted"/>
<evidence type="ECO:0000256" key="6">
    <source>
        <dbReference type="SAM" id="MobiDB-lite"/>
    </source>
</evidence>
<feature type="region of interest" description="Disordered" evidence="6">
    <location>
        <begin position="21"/>
        <end position="71"/>
    </location>
</feature>
<name>A0AAD9CXL1_PAPLA</name>
<dbReference type="GO" id="GO:0000976">
    <property type="term" value="F:transcription cis-regulatory region binding"/>
    <property type="evidence" value="ECO:0007669"/>
    <property type="project" value="TreeGrafter"/>
</dbReference>
<dbReference type="GO" id="GO:0000981">
    <property type="term" value="F:DNA-binding transcription factor activity, RNA polymerase II-specific"/>
    <property type="evidence" value="ECO:0007669"/>
    <property type="project" value="TreeGrafter"/>
</dbReference>
<dbReference type="InterPro" id="IPR051089">
    <property type="entry name" value="prtT"/>
</dbReference>
<evidence type="ECO:0000256" key="1">
    <source>
        <dbReference type="ARBA" id="ARBA00004123"/>
    </source>
</evidence>
<accession>A0AAD9CXL1</accession>
<evidence type="ECO:0000259" key="7">
    <source>
        <dbReference type="SMART" id="SM00906"/>
    </source>
</evidence>
<comment type="subcellular location">
    <subcellularLocation>
        <location evidence="1">Nucleus</location>
    </subcellularLocation>
</comment>
<organism evidence="8 9">
    <name type="scientific">Papiliotrema laurentii</name>
    <name type="common">Cryptococcus laurentii</name>
    <dbReference type="NCBI Taxonomy" id="5418"/>
    <lineage>
        <taxon>Eukaryota</taxon>
        <taxon>Fungi</taxon>
        <taxon>Dikarya</taxon>
        <taxon>Basidiomycota</taxon>
        <taxon>Agaricomycotina</taxon>
        <taxon>Tremellomycetes</taxon>
        <taxon>Tremellales</taxon>
        <taxon>Rhynchogastremaceae</taxon>
        <taxon>Papiliotrema</taxon>
    </lineage>
</organism>
<dbReference type="Pfam" id="PF04082">
    <property type="entry name" value="Fungal_trans"/>
    <property type="match status" value="1"/>
</dbReference>